<dbReference type="EMBL" id="LGTC01000001">
    <property type="protein sequence ID" value="KNY25733.1"/>
    <property type="molecule type" value="Genomic_DNA"/>
</dbReference>
<evidence type="ECO:0000256" key="11">
    <source>
        <dbReference type="SAM" id="Coils"/>
    </source>
</evidence>
<dbReference type="AlphaFoldDB" id="A0A0L6JJ79"/>
<dbReference type="PROSITE" id="PS01124">
    <property type="entry name" value="HTH_ARAC_FAMILY_2"/>
    <property type="match status" value="1"/>
</dbReference>
<keyword evidence="8" id="KW-0804">Transcription</keyword>
<name>A0A0L6JJ79_9FIRM</name>
<dbReference type="PRINTS" id="PR00032">
    <property type="entry name" value="HTHARAC"/>
</dbReference>
<keyword evidence="4 10" id="KW-0597">Phosphoprotein</keyword>
<dbReference type="RefSeq" id="WP_036940345.1">
    <property type="nucleotide sequence ID" value="NZ_JQKC01000013.1"/>
</dbReference>
<dbReference type="SMART" id="SM00342">
    <property type="entry name" value="HTH_ARAC"/>
    <property type="match status" value="1"/>
</dbReference>
<evidence type="ECO:0000256" key="10">
    <source>
        <dbReference type="PROSITE-ProRule" id="PRU00169"/>
    </source>
</evidence>
<keyword evidence="15" id="KW-1185">Reference proteome</keyword>
<evidence type="ECO:0000259" key="12">
    <source>
        <dbReference type="PROSITE" id="PS01124"/>
    </source>
</evidence>
<dbReference type="PANTHER" id="PTHR42713">
    <property type="entry name" value="HISTIDINE KINASE-RELATED"/>
    <property type="match status" value="1"/>
</dbReference>
<dbReference type="PATRIC" id="fig|398512.5.peg.1029"/>
<dbReference type="InterPro" id="IPR020449">
    <property type="entry name" value="Tscrpt_reg_AraC-type_HTH"/>
</dbReference>
<evidence type="ECO:0000256" key="8">
    <source>
        <dbReference type="ARBA" id="ARBA00023163"/>
    </source>
</evidence>
<evidence type="ECO:0000256" key="5">
    <source>
        <dbReference type="ARBA" id="ARBA00023012"/>
    </source>
</evidence>
<organism evidence="14 15">
    <name type="scientific">Pseudobacteroides cellulosolvens ATCC 35603 = DSM 2933</name>
    <dbReference type="NCBI Taxonomy" id="398512"/>
    <lineage>
        <taxon>Bacteria</taxon>
        <taxon>Bacillati</taxon>
        <taxon>Bacillota</taxon>
        <taxon>Clostridia</taxon>
        <taxon>Eubacteriales</taxon>
        <taxon>Oscillospiraceae</taxon>
        <taxon>Pseudobacteroides</taxon>
    </lineage>
</organism>
<dbReference type="SUPFAM" id="SSF46689">
    <property type="entry name" value="Homeodomain-like"/>
    <property type="match status" value="2"/>
</dbReference>
<comment type="function">
    <text evidence="9">May play the central regulatory role in sporulation. It may be an element of the effector pathway responsible for the activation of sporulation genes in response to nutritional stress. Spo0A may act in concert with spo0H (a sigma factor) to control the expression of some genes that are critical to the sporulation process.</text>
</comment>
<evidence type="ECO:0000256" key="2">
    <source>
        <dbReference type="ARBA" id="ARBA00018672"/>
    </source>
</evidence>
<proteinExistence type="predicted"/>
<dbReference type="SUPFAM" id="SSF52172">
    <property type="entry name" value="CheY-like"/>
    <property type="match status" value="1"/>
</dbReference>
<feature type="domain" description="HTH araC/xylS-type" evidence="12">
    <location>
        <begin position="442"/>
        <end position="540"/>
    </location>
</feature>
<dbReference type="InterPro" id="IPR051552">
    <property type="entry name" value="HptR"/>
</dbReference>
<dbReference type="GO" id="GO:0005737">
    <property type="term" value="C:cytoplasm"/>
    <property type="evidence" value="ECO:0007669"/>
    <property type="project" value="UniProtKB-SubCell"/>
</dbReference>
<keyword evidence="5" id="KW-0902">Two-component regulatory system</keyword>
<comment type="subcellular location">
    <subcellularLocation>
        <location evidence="1">Cytoplasm</location>
    </subcellularLocation>
</comment>
<keyword evidence="3" id="KW-0963">Cytoplasm</keyword>
<dbReference type="OrthoDB" id="9794370at2"/>
<accession>A0A0L6JJ79</accession>
<evidence type="ECO:0000256" key="4">
    <source>
        <dbReference type="ARBA" id="ARBA00022553"/>
    </source>
</evidence>
<dbReference type="GO" id="GO:0003700">
    <property type="term" value="F:DNA-binding transcription factor activity"/>
    <property type="evidence" value="ECO:0007669"/>
    <property type="project" value="InterPro"/>
</dbReference>
<dbReference type="Gene3D" id="3.40.50.2300">
    <property type="match status" value="1"/>
</dbReference>
<dbReference type="InterPro" id="IPR018060">
    <property type="entry name" value="HTH_AraC"/>
</dbReference>
<evidence type="ECO:0000259" key="13">
    <source>
        <dbReference type="PROSITE" id="PS50110"/>
    </source>
</evidence>
<dbReference type="GO" id="GO:0000160">
    <property type="term" value="P:phosphorelay signal transduction system"/>
    <property type="evidence" value="ECO:0007669"/>
    <property type="project" value="UniProtKB-KW"/>
</dbReference>
<feature type="coiled-coil region" evidence="11">
    <location>
        <begin position="109"/>
        <end position="143"/>
    </location>
</feature>
<dbReference type="eggNOG" id="COG2207">
    <property type="taxonomic scope" value="Bacteria"/>
</dbReference>
<evidence type="ECO:0000256" key="3">
    <source>
        <dbReference type="ARBA" id="ARBA00022490"/>
    </source>
</evidence>
<feature type="modified residue" description="4-aspartylphosphate" evidence="10">
    <location>
        <position position="55"/>
    </location>
</feature>
<feature type="domain" description="Response regulatory" evidence="13">
    <location>
        <begin position="3"/>
        <end position="120"/>
    </location>
</feature>
<dbReference type="eggNOG" id="COG4753">
    <property type="taxonomic scope" value="Bacteria"/>
</dbReference>
<gene>
    <name evidence="14" type="ORF">Bccel_0993</name>
</gene>
<dbReference type="STRING" id="398512.Bccel_0993"/>
<dbReference type="Proteomes" id="UP000036923">
    <property type="component" value="Unassembled WGS sequence"/>
</dbReference>
<dbReference type="GO" id="GO:0043565">
    <property type="term" value="F:sequence-specific DNA binding"/>
    <property type="evidence" value="ECO:0007669"/>
    <property type="project" value="InterPro"/>
</dbReference>
<dbReference type="Pfam" id="PF00072">
    <property type="entry name" value="Response_reg"/>
    <property type="match status" value="1"/>
</dbReference>
<dbReference type="InterPro" id="IPR011006">
    <property type="entry name" value="CheY-like_superfamily"/>
</dbReference>
<dbReference type="SMART" id="SM00448">
    <property type="entry name" value="REC"/>
    <property type="match status" value="1"/>
</dbReference>
<evidence type="ECO:0000256" key="6">
    <source>
        <dbReference type="ARBA" id="ARBA00023015"/>
    </source>
</evidence>
<evidence type="ECO:0000256" key="7">
    <source>
        <dbReference type="ARBA" id="ARBA00023125"/>
    </source>
</evidence>
<dbReference type="PANTHER" id="PTHR42713:SF3">
    <property type="entry name" value="TRANSCRIPTIONAL REGULATORY PROTEIN HPTR"/>
    <property type="match status" value="1"/>
</dbReference>
<dbReference type="InterPro" id="IPR009057">
    <property type="entry name" value="Homeodomain-like_sf"/>
</dbReference>
<dbReference type="Gene3D" id="1.10.10.60">
    <property type="entry name" value="Homeodomain-like"/>
    <property type="match status" value="2"/>
</dbReference>
<dbReference type="Pfam" id="PF12833">
    <property type="entry name" value="HTH_18"/>
    <property type="match status" value="1"/>
</dbReference>
<evidence type="ECO:0000313" key="14">
    <source>
        <dbReference type="EMBL" id="KNY25733.1"/>
    </source>
</evidence>
<dbReference type="PROSITE" id="PS50110">
    <property type="entry name" value="RESPONSE_REGULATORY"/>
    <property type="match status" value="1"/>
</dbReference>
<evidence type="ECO:0000256" key="9">
    <source>
        <dbReference type="ARBA" id="ARBA00024867"/>
    </source>
</evidence>
<keyword evidence="11" id="KW-0175">Coiled coil</keyword>
<dbReference type="InterPro" id="IPR001789">
    <property type="entry name" value="Sig_transdc_resp-reg_receiver"/>
</dbReference>
<comment type="caution">
    <text evidence="14">The sequence shown here is derived from an EMBL/GenBank/DDBJ whole genome shotgun (WGS) entry which is preliminary data.</text>
</comment>
<keyword evidence="7" id="KW-0238">DNA-binding</keyword>
<evidence type="ECO:0000256" key="1">
    <source>
        <dbReference type="ARBA" id="ARBA00004496"/>
    </source>
</evidence>
<keyword evidence="6" id="KW-0805">Transcription regulation</keyword>
<reference evidence="15" key="1">
    <citation type="submission" date="2015-07" db="EMBL/GenBank/DDBJ databases">
        <title>Near-Complete Genome Sequence of the Cellulolytic Bacterium Bacteroides (Pseudobacteroides) cellulosolvens ATCC 35603.</title>
        <authorList>
            <person name="Dassa B."/>
            <person name="Utturkar S.M."/>
            <person name="Klingeman D.M."/>
            <person name="Hurt R.A."/>
            <person name="Keller M."/>
            <person name="Xu J."/>
            <person name="Reddy Y.H.K."/>
            <person name="Borovok I."/>
            <person name="Grinberg I.R."/>
            <person name="Lamed R."/>
            <person name="Zhivin O."/>
            <person name="Bayer E.A."/>
            <person name="Brown S.D."/>
        </authorList>
    </citation>
    <scope>NUCLEOTIDE SEQUENCE [LARGE SCALE GENOMIC DNA]</scope>
    <source>
        <strain evidence="15">DSM 2933</strain>
    </source>
</reference>
<evidence type="ECO:0000313" key="15">
    <source>
        <dbReference type="Proteomes" id="UP000036923"/>
    </source>
</evidence>
<sequence length="547" mass="63394">MFKVIIVDDEPIIRRGLKNVIDWHKYDCEVCAEAGDGLTAIDVIKEVKPDIIFTDIKMPGMDGITMISEIIDLVPESKIIILTGHRDFEFARDAIKYGVFEFLLKPSKIEVLNEVVEKAVSELKSARDKNEEINKLKVLFEQNIPILREKFLYDIIYAINKDPKDIKAKMELFNLEISNFFLILVENEVKEGNESSFDRYKPLHQLGIINTFKDLFQDTFDVISISLESKWTAFILHMREYNDGYAELVEEKCLSLQQIIQNYYDFNISVSVSSEGVGALELPAKLSECHEALRFKYYLGNNLVIFYKDLNSFFKYENYSMLEIYSNELLAGIKSGDLSEVRTKLQSIREFISSLEENERNMAYLKIYFVNVTSSINNIRLSINAADDDRGQSGSSKISSFYIYAENCDNIKDLNSLLEEVAIDVASKINNFNNKRIKLMVQKAVDYLNNHYNEPITLGRVAENIYVSSFYLSRMFKKELGKNFIDFLNEIRVEKSKELLKDGKYKTYEIAQLVGFSDSQYFSKTFKKYSNMTPTEYRELNNKSDRP</sequence>
<protein>
    <recommendedName>
        <fullName evidence="2">Stage 0 sporulation protein A homolog</fullName>
    </recommendedName>
</protein>
<dbReference type="CDD" id="cd17536">
    <property type="entry name" value="REC_YesN-like"/>
    <property type="match status" value="1"/>
</dbReference>